<feature type="transmembrane region" description="Helical" evidence="6">
    <location>
        <begin position="404"/>
        <end position="424"/>
    </location>
</feature>
<dbReference type="SUPFAM" id="SSF56112">
    <property type="entry name" value="Protein kinase-like (PK-like)"/>
    <property type="match status" value="1"/>
</dbReference>
<gene>
    <name evidence="8" type="ORF">KTC_29730</name>
</gene>
<dbReference type="SMART" id="SM00220">
    <property type="entry name" value="S_TKc"/>
    <property type="match status" value="1"/>
</dbReference>
<dbReference type="EMBL" id="AP019376">
    <property type="protein sequence ID" value="BBH88222.1"/>
    <property type="molecule type" value="Genomic_DNA"/>
</dbReference>
<evidence type="ECO:0000256" key="6">
    <source>
        <dbReference type="SAM" id="Phobius"/>
    </source>
</evidence>
<evidence type="ECO:0000256" key="2">
    <source>
        <dbReference type="ARBA" id="ARBA00022741"/>
    </source>
</evidence>
<dbReference type="GO" id="GO:0005524">
    <property type="term" value="F:ATP binding"/>
    <property type="evidence" value="ECO:0007669"/>
    <property type="project" value="UniProtKB-KW"/>
</dbReference>
<organism evidence="8">
    <name type="scientific">Thermosporothrix sp. COM3</name>
    <dbReference type="NCBI Taxonomy" id="2490863"/>
    <lineage>
        <taxon>Bacteria</taxon>
        <taxon>Bacillati</taxon>
        <taxon>Chloroflexota</taxon>
        <taxon>Ktedonobacteria</taxon>
        <taxon>Ktedonobacterales</taxon>
        <taxon>Thermosporotrichaceae</taxon>
        <taxon>Thermosporothrix</taxon>
    </lineage>
</organism>
<dbReference type="AlphaFoldDB" id="A0A455SMS6"/>
<dbReference type="Gene3D" id="1.10.510.10">
    <property type="entry name" value="Transferase(Phosphotransferase) domain 1"/>
    <property type="match status" value="1"/>
</dbReference>
<dbReference type="PANTHER" id="PTHR43289:SF34">
    <property type="entry name" value="SERINE_THREONINE-PROTEIN KINASE YBDM-RELATED"/>
    <property type="match status" value="1"/>
</dbReference>
<reference evidence="8" key="1">
    <citation type="submission" date="2018-12" db="EMBL/GenBank/DDBJ databases">
        <title>Novel natural products biosynthetic potential of the class Ktedonobacteria.</title>
        <authorList>
            <person name="Zheng Y."/>
            <person name="Saitou A."/>
            <person name="Wang C.M."/>
            <person name="Toyoda A."/>
            <person name="Minakuchi Y."/>
            <person name="Sekiguchi Y."/>
            <person name="Ueda K."/>
            <person name="Takano H."/>
            <person name="Sakai Y."/>
            <person name="Yokota A."/>
            <person name="Yabe S."/>
        </authorList>
    </citation>
    <scope>NUCLEOTIDE SEQUENCE</scope>
    <source>
        <strain evidence="8">COM3</strain>
    </source>
</reference>
<protein>
    <recommendedName>
        <fullName evidence="7">Protein kinase domain-containing protein</fullName>
    </recommendedName>
</protein>
<evidence type="ECO:0000256" key="4">
    <source>
        <dbReference type="ARBA" id="ARBA00022840"/>
    </source>
</evidence>
<dbReference type="PROSITE" id="PS50011">
    <property type="entry name" value="PROTEIN_KINASE_DOM"/>
    <property type="match status" value="1"/>
</dbReference>
<evidence type="ECO:0000259" key="7">
    <source>
        <dbReference type="PROSITE" id="PS50011"/>
    </source>
</evidence>
<keyword evidence="2" id="KW-0547">Nucleotide-binding</keyword>
<evidence type="ECO:0000256" key="5">
    <source>
        <dbReference type="SAM" id="MobiDB-lite"/>
    </source>
</evidence>
<dbReference type="InterPro" id="IPR000719">
    <property type="entry name" value="Prot_kinase_dom"/>
</dbReference>
<name>A0A455SMS6_9CHLR</name>
<sequence>MLSLEGKQLGNYDIIRRIRVGGMGAVYEGRQRTAFDRRVAIKVILGDYATDRDMRRRFLREARTVAALRHPHILPLFEFGEEHGILFLVMPFIEGGTLTGYLRRGLPGIGEVAAIYQQLLDAVEYAHDEGLIHRDIKSSNVLLDVRRNGPPYIYLADFGLVRIAASRRRKGLDDSRTGRPGRPIPLDQVPGTPQYMAPEQTRGIITPQTDIYALGVLLYQLLTGDLPYNHEDDVTVIKMHLYDPIPRPSDRDTTIPRALDDVVRTAMAKRPEERYRTIAELRDAFLSAIESSRSGPVIELFEEAGGFDGDTLTEPEPGGQAYPLEELPSLPEIPTFERAPRAPDPSRRLRPAITAALVPEQQPVVLEKRARPVHTTDDFQPRARTTEDVIEPPKRRAVPRHRRLLLPLLFCLIATSMLLTLLILPHVFGISIFPAGFPVLGTPGDAMIYVTPESKTLENSFVLSASPQSKVPSVEARTLPDRVISKQQQGSSTIQAQTTRTVEGAQARGQLEFYNTNLLPVTIPAQTTLDGPNGLKIQTLTEIKIPGRTLTEPGRATTDALVTTPGSAGNIPPETLNGPCCSKGVTVRNPEAFSGGVDGQVLHVIQNEDVEKAKATLTEKLQKEVRDQITKALGKDETLAGQPELSVKATVDPPLDTQPEAVTITIRVDGRGVAYRRAVAEQLATRLLELQAKQQLKDAFTLHDTIKPVGALTARNGPNNIIFLTVTVRGTWLYHFSKQEIGNWPESVKGATVEAALAYLNQQHGIANVEVKLPFGSDHLPGEIERIKVVVVTPDRQ</sequence>
<keyword evidence="3" id="KW-0418">Kinase</keyword>
<dbReference type="PANTHER" id="PTHR43289">
    <property type="entry name" value="MITOGEN-ACTIVATED PROTEIN KINASE KINASE KINASE 20-RELATED"/>
    <property type="match status" value="1"/>
</dbReference>
<accession>A0A455SMS6</accession>
<keyword evidence="4" id="KW-0067">ATP-binding</keyword>
<keyword evidence="1" id="KW-0808">Transferase</keyword>
<evidence type="ECO:0000256" key="1">
    <source>
        <dbReference type="ARBA" id="ARBA00022679"/>
    </source>
</evidence>
<dbReference type="Pfam" id="PF00069">
    <property type="entry name" value="Pkinase"/>
    <property type="match status" value="1"/>
</dbReference>
<dbReference type="InterPro" id="IPR011009">
    <property type="entry name" value="Kinase-like_dom_sf"/>
</dbReference>
<dbReference type="InterPro" id="IPR008271">
    <property type="entry name" value="Ser/Thr_kinase_AS"/>
</dbReference>
<dbReference type="CDD" id="cd14014">
    <property type="entry name" value="STKc_PknB_like"/>
    <property type="match status" value="1"/>
</dbReference>
<feature type="domain" description="Protein kinase" evidence="7">
    <location>
        <begin position="12"/>
        <end position="286"/>
    </location>
</feature>
<dbReference type="Gene3D" id="3.30.200.20">
    <property type="entry name" value="Phosphorylase Kinase, domain 1"/>
    <property type="match status" value="1"/>
</dbReference>
<dbReference type="PROSITE" id="PS00108">
    <property type="entry name" value="PROTEIN_KINASE_ST"/>
    <property type="match status" value="1"/>
</dbReference>
<evidence type="ECO:0000256" key="3">
    <source>
        <dbReference type="ARBA" id="ARBA00022777"/>
    </source>
</evidence>
<feature type="region of interest" description="Disordered" evidence="5">
    <location>
        <begin position="171"/>
        <end position="193"/>
    </location>
</feature>
<keyword evidence="6" id="KW-0472">Membrane</keyword>
<keyword evidence="6" id="KW-1133">Transmembrane helix</keyword>
<dbReference type="GO" id="GO:0004674">
    <property type="term" value="F:protein serine/threonine kinase activity"/>
    <property type="evidence" value="ECO:0007669"/>
    <property type="project" value="TreeGrafter"/>
</dbReference>
<evidence type="ECO:0000313" key="8">
    <source>
        <dbReference type="EMBL" id="BBH88222.1"/>
    </source>
</evidence>
<proteinExistence type="predicted"/>
<keyword evidence="6" id="KW-0812">Transmembrane</keyword>